<evidence type="ECO:0000313" key="3">
    <source>
        <dbReference type="EMBL" id="KAF7907934.1"/>
    </source>
</evidence>
<dbReference type="Pfam" id="PF22664">
    <property type="entry name" value="TRI-like_N"/>
    <property type="match status" value="1"/>
</dbReference>
<dbReference type="Proteomes" id="UP000783213">
    <property type="component" value="Unassembled WGS sequence"/>
</dbReference>
<organism evidence="3 4">
    <name type="scientific">Botrytis deweyae</name>
    <dbReference type="NCBI Taxonomy" id="2478750"/>
    <lineage>
        <taxon>Eukaryota</taxon>
        <taxon>Fungi</taxon>
        <taxon>Dikarya</taxon>
        <taxon>Ascomycota</taxon>
        <taxon>Pezizomycotina</taxon>
        <taxon>Leotiomycetes</taxon>
        <taxon>Helotiales</taxon>
        <taxon>Sclerotiniaceae</taxon>
        <taxon>Botrytis</taxon>
    </lineage>
</organism>
<protein>
    <recommendedName>
        <fullName evidence="2">Trichothecene 3-O-acetyltransferase-like N-terminal domain-containing protein</fullName>
    </recommendedName>
</protein>
<sequence>MLVERYSVLGNNTSCASGIWRLSPGQARLIIKELPLTFEEFENGNFSSKLFKHDELSSVVQMVNFENDWDCCKIQANFIKGGLLLCISILHIAMDGTAIARVIADLAYYTYDNRGPVVKKSPAALDRSQLWFGDPRVPDNNI</sequence>
<dbReference type="InterPro" id="IPR054710">
    <property type="entry name" value="Tri101-like_N"/>
</dbReference>
<feature type="domain" description="Trichothecene 3-O-acetyltransferase-like N-terminal" evidence="2">
    <location>
        <begin position="28"/>
        <end position="106"/>
    </location>
</feature>
<proteinExistence type="predicted"/>
<keyword evidence="1" id="KW-0808">Transferase</keyword>
<dbReference type="Gene3D" id="3.30.559.10">
    <property type="entry name" value="Chloramphenicol acetyltransferase-like domain"/>
    <property type="match status" value="1"/>
</dbReference>
<dbReference type="InterPro" id="IPR023213">
    <property type="entry name" value="CAT-like_dom_sf"/>
</dbReference>
<dbReference type="EMBL" id="RCSX01000074">
    <property type="protein sequence ID" value="KAF7907934.1"/>
    <property type="molecule type" value="Genomic_DNA"/>
</dbReference>
<keyword evidence="4" id="KW-1185">Reference proteome</keyword>
<dbReference type="GeneID" id="62239238"/>
<evidence type="ECO:0000259" key="2">
    <source>
        <dbReference type="Pfam" id="PF22664"/>
    </source>
</evidence>
<accession>A0ABQ7I2W7</accession>
<reference evidence="3 4" key="1">
    <citation type="journal article" date="2020" name="Genome Biol. Evol.">
        <title>Comparative genomics of Sclerotiniaceae.</title>
        <authorList>
            <person name="Valero Jimenez C.A."/>
            <person name="Steentjes M."/>
            <person name="Scholten O.E."/>
            <person name="Van Kan J.A.L."/>
        </authorList>
    </citation>
    <scope>NUCLEOTIDE SEQUENCE [LARGE SCALE GENOMIC DNA]</scope>
    <source>
        <strain evidence="3 4">B1</strain>
    </source>
</reference>
<name>A0ABQ7I2W7_9HELO</name>
<gene>
    <name evidence="3" type="ORF">EAE98_012467</name>
</gene>
<evidence type="ECO:0000256" key="1">
    <source>
        <dbReference type="ARBA" id="ARBA00022679"/>
    </source>
</evidence>
<evidence type="ECO:0000313" key="4">
    <source>
        <dbReference type="Proteomes" id="UP000783213"/>
    </source>
</evidence>
<comment type="caution">
    <text evidence="3">The sequence shown here is derived from an EMBL/GenBank/DDBJ whole genome shotgun (WGS) entry which is preliminary data.</text>
</comment>
<dbReference type="RefSeq" id="XP_038803549.1">
    <property type="nucleotide sequence ID" value="XM_038960092.1"/>
</dbReference>